<evidence type="ECO:0000313" key="2">
    <source>
        <dbReference type="EMBL" id="EGC32842.1"/>
    </source>
</evidence>
<dbReference type="eggNOG" id="KOG4242">
    <property type="taxonomic scope" value="Eukaryota"/>
</dbReference>
<dbReference type="PANTHER" id="PTHR24112:SF40">
    <property type="entry name" value="LEUCINE-RICH REPEAT-CONTAINING PROTEIN"/>
    <property type="match status" value="1"/>
</dbReference>
<evidence type="ECO:0000256" key="1">
    <source>
        <dbReference type="SAM" id="MobiDB-lite"/>
    </source>
</evidence>
<sequence length="826" mass="93599">MNYDIVIESHQKFIDDILNNHYGESKHFFEWVDSRSLSSKRFKKRILVVSEYRIFSIKIGKMSTSLNKNIKYLDISDIIVVEDTIEIRQKATSVAKNGDQTGILIRSQHMDSLQKILKLLREKIRNITHNYPPSQQLKINSPDSYLLPLEPLKVGICDHFIETYKAQSNYRNAAPSSEVIRLVEKYNNDNVIDFDLSKCPGLENKNDLSFSIEIVLLSLSYNCYFNSIIINGSSQKNIIQTAGEVLKTNCFIKKISISGLKEDEQSLAGLGHSLGVNGFNTLQVLDLHSNNINQQSFSVFAEGLEFLQHPLKYLNLSDCNLNSRSIELLFQSLYRNPKMSQHIEYINVSNSKFDEPGSNSLVNWLQKVKDNNSIKYLYLSNCNINLITIGAQLRFFSNIKVLDISNNRLERTEIEELISFIKSSKGLESLDISNCSLNHDYFLYICNTFNKNENIKKFCLNVSNNQIIKNPSTFVSAVEFLNSVHTLNISNIPIGYKTLIRVIDSIRIYCKELNTLILDSTFAGTHTDKEGFDFINEVKQLLDETKGLKGLSMAGGDSFIQLKYLVPLMGYLANSNSTLEQLNISNNHLGDLLAPYLANLFEKNSTLKSIQIDRNNFTINTYQTILLGIQNNHTLVNIPFPTIDFEKILLSLSTPAKKTQLFNILSKIERILEENGQWGVKDPHYCPTPTGSGSTFTIAGGSNNNNPYSSSSRSLEYNKIRSSTGSHSSNTNYQYNQQDQYDYSQQSEGHYDADGQYIPPPPATATTSYEDYDYYNNNYNQSLSVKQNANRATISPTYRAGGSNGLVNAISEINFEDQRKSSIKKI</sequence>
<dbReference type="Pfam" id="PF00560">
    <property type="entry name" value="LRR_1"/>
    <property type="match status" value="1"/>
</dbReference>
<dbReference type="RefSeq" id="XP_003290627.1">
    <property type="nucleotide sequence ID" value="XM_003290579.1"/>
</dbReference>
<gene>
    <name evidence="2" type="ORF">DICPUDRAFT_37697</name>
</gene>
<dbReference type="InterPro" id="IPR051279">
    <property type="entry name" value="PP1-Reg/Actin-Interact_Protein"/>
</dbReference>
<dbReference type="InterPro" id="IPR032675">
    <property type="entry name" value="LRR_dom_sf"/>
</dbReference>
<dbReference type="SUPFAM" id="SSF52047">
    <property type="entry name" value="RNI-like"/>
    <property type="match status" value="1"/>
</dbReference>
<dbReference type="GO" id="GO:0034315">
    <property type="term" value="P:regulation of Arp2/3 complex-mediated actin nucleation"/>
    <property type="evidence" value="ECO:0000318"/>
    <property type="project" value="GO_Central"/>
</dbReference>
<dbReference type="FunCoup" id="F0ZT91">
    <property type="interactions" value="1"/>
</dbReference>
<dbReference type="PANTHER" id="PTHR24112">
    <property type="entry name" value="LEUCINE-RICH REPEAT, ISOFORM F-RELATED"/>
    <property type="match status" value="1"/>
</dbReference>
<dbReference type="EMBL" id="GL871171">
    <property type="protein sequence ID" value="EGC32842.1"/>
    <property type="molecule type" value="Genomic_DNA"/>
</dbReference>
<evidence type="ECO:0000313" key="3">
    <source>
        <dbReference type="Proteomes" id="UP000001064"/>
    </source>
</evidence>
<dbReference type="GeneID" id="10508186"/>
<dbReference type="STRING" id="5786.F0ZT91"/>
<feature type="region of interest" description="Disordered" evidence="1">
    <location>
        <begin position="696"/>
        <end position="734"/>
    </location>
</feature>
<dbReference type="Proteomes" id="UP000001064">
    <property type="component" value="Unassembled WGS sequence"/>
</dbReference>
<dbReference type="SMART" id="SM00368">
    <property type="entry name" value="LRR_RI"/>
    <property type="match status" value="5"/>
</dbReference>
<protein>
    <recommendedName>
        <fullName evidence="4">CARMIL pleckstrin homology domain-containing protein</fullName>
    </recommendedName>
</protein>
<feature type="compositionally biased region" description="Low complexity" evidence="1">
    <location>
        <begin position="702"/>
        <end position="714"/>
    </location>
</feature>
<dbReference type="GO" id="GO:0005886">
    <property type="term" value="C:plasma membrane"/>
    <property type="evidence" value="ECO:0000318"/>
    <property type="project" value="GO_Central"/>
</dbReference>
<dbReference type="InterPro" id="IPR001611">
    <property type="entry name" value="Leu-rich_rpt"/>
</dbReference>
<proteinExistence type="predicted"/>
<feature type="region of interest" description="Disordered" evidence="1">
    <location>
        <begin position="747"/>
        <end position="767"/>
    </location>
</feature>
<dbReference type="InParanoid" id="F0ZT91"/>
<evidence type="ECO:0008006" key="4">
    <source>
        <dbReference type="Google" id="ProtNLM"/>
    </source>
</evidence>
<keyword evidence="3" id="KW-1185">Reference proteome</keyword>
<dbReference type="KEGG" id="dpp:DICPUDRAFT_37697"/>
<dbReference type="GO" id="GO:0016477">
    <property type="term" value="P:cell migration"/>
    <property type="evidence" value="ECO:0000318"/>
    <property type="project" value="GO_Central"/>
</dbReference>
<organism evidence="2 3">
    <name type="scientific">Dictyostelium purpureum</name>
    <name type="common">Slime mold</name>
    <dbReference type="NCBI Taxonomy" id="5786"/>
    <lineage>
        <taxon>Eukaryota</taxon>
        <taxon>Amoebozoa</taxon>
        <taxon>Evosea</taxon>
        <taxon>Eumycetozoa</taxon>
        <taxon>Dictyostelia</taxon>
        <taxon>Dictyosteliales</taxon>
        <taxon>Dictyosteliaceae</taxon>
        <taxon>Dictyostelium</taxon>
    </lineage>
</organism>
<name>F0ZT91_DICPU</name>
<dbReference type="VEuPathDB" id="AmoebaDB:DICPUDRAFT_37697"/>
<accession>F0ZT91</accession>
<dbReference type="OMA" id="FLYICNT"/>
<dbReference type="Gene3D" id="3.80.10.10">
    <property type="entry name" value="Ribonuclease Inhibitor"/>
    <property type="match status" value="1"/>
</dbReference>
<dbReference type="AlphaFoldDB" id="F0ZT91"/>
<reference evidence="3" key="1">
    <citation type="journal article" date="2011" name="Genome Biol.">
        <title>Comparative genomics of the social amoebae Dictyostelium discoideum and Dictyostelium purpureum.</title>
        <authorList>
            <consortium name="US DOE Joint Genome Institute (JGI-PGF)"/>
            <person name="Sucgang R."/>
            <person name="Kuo A."/>
            <person name="Tian X."/>
            <person name="Salerno W."/>
            <person name="Parikh A."/>
            <person name="Feasley C.L."/>
            <person name="Dalin E."/>
            <person name="Tu H."/>
            <person name="Huang E."/>
            <person name="Barry K."/>
            <person name="Lindquist E."/>
            <person name="Shapiro H."/>
            <person name="Bruce D."/>
            <person name="Schmutz J."/>
            <person name="Salamov A."/>
            <person name="Fey P."/>
            <person name="Gaudet P."/>
            <person name="Anjard C."/>
            <person name="Babu M.M."/>
            <person name="Basu S."/>
            <person name="Bushmanova Y."/>
            <person name="van der Wel H."/>
            <person name="Katoh-Kurasawa M."/>
            <person name="Dinh C."/>
            <person name="Coutinho P.M."/>
            <person name="Saito T."/>
            <person name="Elias M."/>
            <person name="Schaap P."/>
            <person name="Kay R.R."/>
            <person name="Henrissat B."/>
            <person name="Eichinger L."/>
            <person name="Rivero F."/>
            <person name="Putnam N.H."/>
            <person name="West C.M."/>
            <person name="Loomis W.F."/>
            <person name="Chisholm R.L."/>
            <person name="Shaulsky G."/>
            <person name="Strassmann J.E."/>
            <person name="Queller D.C."/>
            <person name="Kuspa A."/>
            <person name="Grigoriev I.V."/>
        </authorList>
    </citation>
    <scope>NUCLEOTIDE SEQUENCE [LARGE SCALE GENOMIC DNA]</scope>
    <source>
        <strain evidence="3">QSDP1</strain>
    </source>
</reference>
<dbReference type="OrthoDB" id="18598at2759"/>
<dbReference type="GO" id="GO:0030027">
    <property type="term" value="C:lamellipodium"/>
    <property type="evidence" value="ECO:0000318"/>
    <property type="project" value="GO_Central"/>
</dbReference>